<dbReference type="Gene3D" id="3.40.309.10">
    <property type="entry name" value="Aldehyde Dehydrogenase, Chain A, domain 2"/>
    <property type="match status" value="1"/>
</dbReference>
<name>A0A8T8WST4_ASPJA</name>
<dbReference type="Gene3D" id="3.40.605.10">
    <property type="entry name" value="Aldehyde Dehydrogenase, Chain A, domain 1"/>
    <property type="match status" value="1"/>
</dbReference>
<gene>
    <name evidence="3" type="ORF">BO86DRAFT_437621</name>
</gene>
<dbReference type="Proteomes" id="UP000249497">
    <property type="component" value="Unassembled WGS sequence"/>
</dbReference>
<organism evidence="3 4">
    <name type="scientific">Aspergillus japonicus CBS 114.51</name>
    <dbReference type="NCBI Taxonomy" id="1448312"/>
    <lineage>
        <taxon>Eukaryota</taxon>
        <taxon>Fungi</taxon>
        <taxon>Dikarya</taxon>
        <taxon>Ascomycota</taxon>
        <taxon>Pezizomycotina</taxon>
        <taxon>Eurotiomycetes</taxon>
        <taxon>Eurotiomycetidae</taxon>
        <taxon>Eurotiales</taxon>
        <taxon>Aspergillaceae</taxon>
        <taxon>Aspergillus</taxon>
        <taxon>Aspergillus subgen. Circumdati</taxon>
    </lineage>
</organism>
<protein>
    <submittedName>
        <fullName evidence="3">Salicylaldehyde dehydrogenase</fullName>
    </submittedName>
</protein>
<accession>A0A8T8WST4</accession>
<proteinExistence type="predicted"/>
<dbReference type="OrthoDB" id="310895at2759"/>
<dbReference type="GeneID" id="37179765"/>
<dbReference type="InterPro" id="IPR016163">
    <property type="entry name" value="Ald_DH_C"/>
</dbReference>
<dbReference type="PANTHER" id="PTHR43353:SF6">
    <property type="entry name" value="CYTOPLASMIC ALDEHYDE DEHYDROGENASE (EUROFUNG)"/>
    <property type="match status" value="1"/>
</dbReference>
<dbReference type="GO" id="GO:0009450">
    <property type="term" value="P:gamma-aminobutyric acid catabolic process"/>
    <property type="evidence" value="ECO:0007669"/>
    <property type="project" value="TreeGrafter"/>
</dbReference>
<keyword evidence="1" id="KW-0560">Oxidoreductase</keyword>
<dbReference type="InterPro" id="IPR015590">
    <property type="entry name" value="Aldehyde_DH_dom"/>
</dbReference>
<dbReference type="GO" id="GO:0004777">
    <property type="term" value="F:succinate-semialdehyde dehydrogenase (NAD+) activity"/>
    <property type="evidence" value="ECO:0007669"/>
    <property type="project" value="TreeGrafter"/>
</dbReference>
<dbReference type="Pfam" id="PF00171">
    <property type="entry name" value="Aldedh"/>
    <property type="match status" value="1"/>
</dbReference>
<evidence type="ECO:0000313" key="3">
    <source>
        <dbReference type="EMBL" id="RAH78908.1"/>
    </source>
</evidence>
<reference evidence="3 4" key="1">
    <citation type="submission" date="2018-02" db="EMBL/GenBank/DDBJ databases">
        <title>The genomes of Aspergillus section Nigri reveals drivers in fungal speciation.</title>
        <authorList>
            <consortium name="DOE Joint Genome Institute"/>
            <person name="Vesth T.C."/>
            <person name="Nybo J."/>
            <person name="Theobald S."/>
            <person name="Brandl J."/>
            <person name="Frisvad J.C."/>
            <person name="Nielsen K.F."/>
            <person name="Lyhne E.K."/>
            <person name="Kogle M.E."/>
            <person name="Kuo A."/>
            <person name="Riley R."/>
            <person name="Clum A."/>
            <person name="Nolan M."/>
            <person name="Lipzen A."/>
            <person name="Salamov A."/>
            <person name="Henrissat B."/>
            <person name="Wiebenga A."/>
            <person name="De vries R.P."/>
            <person name="Grigoriev I.V."/>
            <person name="Mortensen U.H."/>
            <person name="Andersen M.R."/>
            <person name="Baker S.E."/>
        </authorList>
    </citation>
    <scope>NUCLEOTIDE SEQUENCE [LARGE SCALE GENOMIC DNA]</scope>
    <source>
        <strain evidence="3 4">CBS 114.51</strain>
    </source>
</reference>
<feature type="domain" description="Aldehyde dehydrogenase" evidence="2">
    <location>
        <begin position="30"/>
        <end position="485"/>
    </location>
</feature>
<dbReference type="AlphaFoldDB" id="A0A8T8WST4"/>
<dbReference type="CDD" id="cd07105">
    <property type="entry name" value="ALDH_SaliADH"/>
    <property type="match status" value="1"/>
</dbReference>
<dbReference type="EMBL" id="KZ824821">
    <property type="protein sequence ID" value="RAH78908.1"/>
    <property type="molecule type" value="Genomic_DNA"/>
</dbReference>
<keyword evidence="4" id="KW-1185">Reference proteome</keyword>
<dbReference type="RefSeq" id="XP_025524802.1">
    <property type="nucleotide sequence ID" value="XM_025676072.1"/>
</dbReference>
<dbReference type="SUPFAM" id="SSF53720">
    <property type="entry name" value="ALDH-like"/>
    <property type="match status" value="1"/>
</dbReference>
<dbReference type="InterPro" id="IPR050740">
    <property type="entry name" value="Aldehyde_DH_Superfamily"/>
</dbReference>
<evidence type="ECO:0000313" key="4">
    <source>
        <dbReference type="Proteomes" id="UP000249497"/>
    </source>
</evidence>
<dbReference type="InterPro" id="IPR016162">
    <property type="entry name" value="Ald_DH_N"/>
</dbReference>
<evidence type="ECO:0000259" key="2">
    <source>
        <dbReference type="Pfam" id="PF00171"/>
    </source>
</evidence>
<dbReference type="InterPro" id="IPR016161">
    <property type="entry name" value="Ald_DH/histidinol_DH"/>
</dbReference>
<sequence>MSFSPKLAGLSPSRVPRQVPLWINGTTRTTAKTFPVRSTLTEKPIYECSSASVADADDALASAVMAFPSWAQTKPAARRDVFLTAADLVDKRRERLEDTLREELGTSAEFARMNTATAAEMLRDAGGRLAHTLTGQIPHPQEAGQSALLYRVPYGVVLGIAPWNAPYLLGVRACLYPIAAGNTCLLKGSELSPGCFHHIGEIFHDAGLPAGVLNLLYTTREDSGVVTNHLIRAPPVRKVNFTGSSAVGALVAAEAAKSLKPALMELGGKTPAIVLEDADIRLAARECINGAFTNSGQACMSTERIIVARKILEPFRRALLEEVARWNSAAETPCILIQQAAVARNQRLAQDAVSKGASLLSGGPASSEKFQLRLQPMVLEGVDKRMDIYHEEIFGPLVSLYTVDTEEEAVDLANDTEYGLSCSLFTADLAKGLRLARRIDSGAIHINSMSVHDEAALPHGGQKSSGWGRFNGEWGLHEFLQSKTVTYLD</sequence>
<dbReference type="PANTHER" id="PTHR43353">
    <property type="entry name" value="SUCCINATE-SEMIALDEHYDE DEHYDROGENASE, MITOCHONDRIAL"/>
    <property type="match status" value="1"/>
</dbReference>
<evidence type="ECO:0000256" key="1">
    <source>
        <dbReference type="ARBA" id="ARBA00023002"/>
    </source>
</evidence>